<dbReference type="RefSeq" id="WP_195826209.1">
    <property type="nucleotide sequence ID" value="NZ_BMNA01000002.1"/>
</dbReference>
<protein>
    <recommendedName>
        <fullName evidence="3">Ribosome maturation factor RimP</fullName>
    </recommendedName>
</protein>
<organism evidence="7 8">
    <name type="scientific">Nakamurella endophytica</name>
    <dbReference type="NCBI Taxonomy" id="1748367"/>
    <lineage>
        <taxon>Bacteria</taxon>
        <taxon>Bacillati</taxon>
        <taxon>Actinomycetota</taxon>
        <taxon>Actinomycetes</taxon>
        <taxon>Nakamurellales</taxon>
        <taxon>Nakamurellaceae</taxon>
        <taxon>Nakamurella</taxon>
    </lineage>
</organism>
<dbReference type="HAMAP" id="MF_01077">
    <property type="entry name" value="RimP"/>
    <property type="match status" value="1"/>
</dbReference>
<keyword evidence="8" id="KW-1185">Reference proteome</keyword>
<proteinExistence type="inferred from homology"/>
<dbReference type="InterPro" id="IPR028998">
    <property type="entry name" value="RimP_C"/>
</dbReference>
<evidence type="ECO:0000313" key="8">
    <source>
        <dbReference type="Proteomes" id="UP000655208"/>
    </source>
</evidence>
<keyword evidence="1 3" id="KW-0963">Cytoplasm</keyword>
<dbReference type="CDD" id="cd01734">
    <property type="entry name" value="YlxS_C"/>
    <property type="match status" value="1"/>
</dbReference>
<feature type="compositionally biased region" description="Acidic residues" evidence="4">
    <location>
        <begin position="189"/>
        <end position="253"/>
    </location>
</feature>
<dbReference type="PANTHER" id="PTHR33867:SF1">
    <property type="entry name" value="RIBOSOME MATURATION FACTOR RIMP"/>
    <property type="match status" value="1"/>
</dbReference>
<dbReference type="Proteomes" id="UP000655208">
    <property type="component" value="Unassembled WGS sequence"/>
</dbReference>
<dbReference type="EMBL" id="BMNA01000002">
    <property type="protein sequence ID" value="GGL95520.1"/>
    <property type="molecule type" value="Genomic_DNA"/>
</dbReference>
<comment type="subcellular location">
    <subcellularLocation>
        <location evidence="3">Cytoplasm</location>
    </subcellularLocation>
</comment>
<reference evidence="7" key="1">
    <citation type="journal article" date="2014" name="Int. J. Syst. Evol. Microbiol.">
        <title>Complete genome sequence of Corynebacterium casei LMG S-19264T (=DSM 44701T), isolated from a smear-ripened cheese.</title>
        <authorList>
            <consortium name="US DOE Joint Genome Institute (JGI-PGF)"/>
            <person name="Walter F."/>
            <person name="Albersmeier A."/>
            <person name="Kalinowski J."/>
            <person name="Ruckert C."/>
        </authorList>
    </citation>
    <scope>NUCLEOTIDE SEQUENCE</scope>
    <source>
        <strain evidence="7">CGMCC 4.7308</strain>
    </source>
</reference>
<dbReference type="InterPro" id="IPR035956">
    <property type="entry name" value="RimP_N_sf"/>
</dbReference>
<feature type="domain" description="Ribosome maturation factor RimP C-terminal" evidence="6">
    <location>
        <begin position="101"/>
        <end position="165"/>
    </location>
</feature>
<dbReference type="PANTHER" id="PTHR33867">
    <property type="entry name" value="RIBOSOME MATURATION FACTOR RIMP"/>
    <property type="match status" value="1"/>
</dbReference>
<evidence type="ECO:0000256" key="2">
    <source>
        <dbReference type="ARBA" id="ARBA00022517"/>
    </source>
</evidence>
<dbReference type="InterPro" id="IPR028989">
    <property type="entry name" value="RimP_N"/>
</dbReference>
<sequence>MTSGPASRPSPSSSPDALRDQVRRVVEDAGFDLEDLSVQLVGRRRQVRVVVDRDGGVELDRAAELSRALSDRLDSWDAESGATGDAPYTLEVTSPGVGRPLTLPRHFRRAAGRPVRITLADGGTLAARVHSADDTAVHLLTGRSGLEPVHLAFPAIRSARVEVEFNAPSAAVRAALAAPHGSAAAGDVPDGDLDGDGLEDDDLGDLEDDEDDGDDDLDDLDGDDDLDEDLDDDLGDGDDGDDDQLDGDLDAESTDTGLDQGSGGSAPGDARHDGSEGVER</sequence>
<reference evidence="7" key="2">
    <citation type="submission" date="2020-09" db="EMBL/GenBank/DDBJ databases">
        <authorList>
            <person name="Sun Q."/>
            <person name="Zhou Y."/>
        </authorList>
    </citation>
    <scope>NUCLEOTIDE SEQUENCE</scope>
    <source>
        <strain evidence="7">CGMCC 4.7308</strain>
    </source>
</reference>
<evidence type="ECO:0000259" key="6">
    <source>
        <dbReference type="Pfam" id="PF17384"/>
    </source>
</evidence>
<dbReference type="Gene3D" id="3.30.300.70">
    <property type="entry name" value="RimP-like superfamily, N-terminal"/>
    <property type="match status" value="1"/>
</dbReference>
<dbReference type="GO" id="GO:0000028">
    <property type="term" value="P:ribosomal small subunit assembly"/>
    <property type="evidence" value="ECO:0007669"/>
    <property type="project" value="TreeGrafter"/>
</dbReference>
<comment type="similarity">
    <text evidence="3">Belongs to the RimP family.</text>
</comment>
<dbReference type="Pfam" id="PF17384">
    <property type="entry name" value="DUF150_C"/>
    <property type="match status" value="1"/>
</dbReference>
<dbReference type="GO" id="GO:0006412">
    <property type="term" value="P:translation"/>
    <property type="evidence" value="ECO:0007669"/>
    <property type="project" value="TreeGrafter"/>
</dbReference>
<evidence type="ECO:0000313" key="7">
    <source>
        <dbReference type="EMBL" id="GGL95520.1"/>
    </source>
</evidence>
<evidence type="ECO:0000256" key="1">
    <source>
        <dbReference type="ARBA" id="ARBA00022490"/>
    </source>
</evidence>
<gene>
    <name evidence="3" type="primary">rimP</name>
    <name evidence="7" type="ORF">GCM10011594_13940</name>
</gene>
<evidence type="ECO:0000259" key="5">
    <source>
        <dbReference type="Pfam" id="PF02576"/>
    </source>
</evidence>
<dbReference type="SUPFAM" id="SSF75420">
    <property type="entry name" value="YhbC-like, N-terminal domain"/>
    <property type="match status" value="1"/>
</dbReference>
<keyword evidence="2 3" id="KW-0690">Ribosome biogenesis</keyword>
<feature type="domain" description="Ribosome maturation factor RimP N-terminal" evidence="5">
    <location>
        <begin position="22"/>
        <end position="97"/>
    </location>
</feature>
<name>A0A917SSG8_9ACTN</name>
<dbReference type="NCBIfam" id="NF000930">
    <property type="entry name" value="PRK00092.2-2"/>
    <property type="match status" value="1"/>
</dbReference>
<dbReference type="Pfam" id="PF02576">
    <property type="entry name" value="RimP_N"/>
    <property type="match status" value="1"/>
</dbReference>
<evidence type="ECO:0000256" key="3">
    <source>
        <dbReference type="HAMAP-Rule" id="MF_01077"/>
    </source>
</evidence>
<dbReference type="AlphaFoldDB" id="A0A917SSG8"/>
<comment type="caution">
    <text evidence="7">The sequence shown here is derived from an EMBL/GenBank/DDBJ whole genome shotgun (WGS) entry which is preliminary data.</text>
</comment>
<dbReference type="InterPro" id="IPR003728">
    <property type="entry name" value="Ribosome_maturation_RimP"/>
</dbReference>
<accession>A0A917SSG8</accession>
<comment type="function">
    <text evidence="3">Required for maturation of 30S ribosomal subunits.</text>
</comment>
<dbReference type="GO" id="GO:0005829">
    <property type="term" value="C:cytosol"/>
    <property type="evidence" value="ECO:0007669"/>
    <property type="project" value="TreeGrafter"/>
</dbReference>
<feature type="compositionally biased region" description="Basic and acidic residues" evidence="4">
    <location>
        <begin position="269"/>
        <end position="280"/>
    </location>
</feature>
<feature type="region of interest" description="Disordered" evidence="4">
    <location>
        <begin position="182"/>
        <end position="280"/>
    </location>
</feature>
<evidence type="ECO:0000256" key="4">
    <source>
        <dbReference type="SAM" id="MobiDB-lite"/>
    </source>
</evidence>